<evidence type="ECO:0000313" key="2">
    <source>
        <dbReference type="Proteomes" id="UP001193035"/>
    </source>
</evidence>
<organism evidence="1 2">
    <name type="scientific">Ruegeria sediminis</name>
    <dbReference type="NCBI Taxonomy" id="2583820"/>
    <lineage>
        <taxon>Bacteria</taxon>
        <taxon>Pseudomonadati</taxon>
        <taxon>Pseudomonadota</taxon>
        <taxon>Alphaproteobacteria</taxon>
        <taxon>Rhodobacterales</taxon>
        <taxon>Roseobacteraceae</taxon>
        <taxon>Ruegeria</taxon>
    </lineage>
</organism>
<keyword evidence="1" id="KW-0503">Monooxygenase</keyword>
<reference evidence="1 2" key="1">
    <citation type="submission" date="2019-05" db="EMBL/GenBank/DDBJ databases">
        <title>Ruegeria sp. nov., isolated from tidal flat.</title>
        <authorList>
            <person name="Kim W."/>
        </authorList>
    </citation>
    <scope>NUCLEOTIDE SEQUENCE [LARGE SCALE GENOMIC DNA]</scope>
    <source>
        <strain evidence="1 2">CAU 1488</strain>
    </source>
</reference>
<evidence type="ECO:0000313" key="1">
    <source>
        <dbReference type="EMBL" id="TMV08032.1"/>
    </source>
</evidence>
<comment type="caution">
    <text evidence="1">The sequence shown here is derived from an EMBL/GenBank/DDBJ whole genome shotgun (WGS) entry which is preliminary data.</text>
</comment>
<keyword evidence="1" id="KW-0560">Oxidoreductase</keyword>
<name>A0ABY2WZS2_9RHOB</name>
<dbReference type="RefSeq" id="WP_138842221.1">
    <property type="nucleotide sequence ID" value="NZ_VCPD01000003.1"/>
</dbReference>
<protein>
    <submittedName>
        <fullName evidence="1">Antibiotic biosynthesis monooxygenase</fullName>
    </submittedName>
</protein>
<gene>
    <name evidence="1" type="ORF">FGK63_11335</name>
</gene>
<dbReference type="GO" id="GO:0004497">
    <property type="term" value="F:monooxygenase activity"/>
    <property type="evidence" value="ECO:0007669"/>
    <property type="project" value="UniProtKB-KW"/>
</dbReference>
<accession>A0ABY2WZS2</accession>
<dbReference type="Gene3D" id="3.30.70.100">
    <property type="match status" value="1"/>
</dbReference>
<dbReference type="SUPFAM" id="SSF54909">
    <property type="entry name" value="Dimeric alpha+beta barrel"/>
    <property type="match status" value="1"/>
</dbReference>
<dbReference type="InterPro" id="IPR011008">
    <property type="entry name" value="Dimeric_a/b-barrel"/>
</dbReference>
<sequence length="100" mass="11515">MIVRIFRAVIFDDKVAEFRKFLIGTALPFMRKQKGLVSITPCLPRAETPNEFCLVMVWETVDALAAFAGEDWRKPHVLPEEEGIVKERFLHHYDLAQEAA</sequence>
<keyword evidence="2" id="KW-1185">Reference proteome</keyword>
<dbReference type="Proteomes" id="UP001193035">
    <property type="component" value="Unassembled WGS sequence"/>
</dbReference>
<proteinExistence type="predicted"/>
<dbReference type="EMBL" id="VCPD01000003">
    <property type="protein sequence ID" value="TMV08032.1"/>
    <property type="molecule type" value="Genomic_DNA"/>
</dbReference>